<dbReference type="Gene3D" id="1.10.150.130">
    <property type="match status" value="1"/>
</dbReference>
<keyword evidence="7" id="KW-1185">Reference proteome</keyword>
<protein>
    <submittedName>
        <fullName evidence="6">Putative prophage CPS-53 integrase</fullName>
    </submittedName>
</protein>
<dbReference type="InterPro" id="IPR011010">
    <property type="entry name" value="DNA_brk_join_enz"/>
</dbReference>
<dbReference type="InterPro" id="IPR013762">
    <property type="entry name" value="Integrase-like_cat_sf"/>
</dbReference>
<dbReference type="GO" id="GO:0006310">
    <property type="term" value="P:DNA recombination"/>
    <property type="evidence" value="ECO:0007669"/>
    <property type="project" value="UniProtKB-KW"/>
</dbReference>
<evidence type="ECO:0000256" key="3">
    <source>
        <dbReference type="ARBA" id="ARBA00023125"/>
    </source>
</evidence>
<keyword evidence="2" id="KW-0229">DNA integration</keyword>
<dbReference type="Proteomes" id="UP000193224">
    <property type="component" value="Unassembled WGS sequence"/>
</dbReference>
<evidence type="ECO:0000259" key="5">
    <source>
        <dbReference type="PROSITE" id="PS51898"/>
    </source>
</evidence>
<dbReference type="Gene3D" id="1.10.443.10">
    <property type="entry name" value="Intergrase catalytic core"/>
    <property type="match status" value="1"/>
</dbReference>
<dbReference type="InterPro" id="IPR002104">
    <property type="entry name" value="Integrase_catalytic"/>
</dbReference>
<accession>A0A1X7BQC1</accession>
<keyword evidence="4" id="KW-0233">DNA recombination</keyword>
<evidence type="ECO:0000256" key="2">
    <source>
        <dbReference type="ARBA" id="ARBA00022908"/>
    </source>
</evidence>
<evidence type="ECO:0000256" key="1">
    <source>
        <dbReference type="ARBA" id="ARBA00008857"/>
    </source>
</evidence>
<gene>
    <name evidence="6" type="primary">intS</name>
    <name evidence="6" type="ORF">ROA7745_01614</name>
</gene>
<dbReference type="PANTHER" id="PTHR30629:SF6">
    <property type="entry name" value="PROPHAGE INTEGRASE INTA-RELATED"/>
    <property type="match status" value="1"/>
</dbReference>
<sequence length="380" mass="43354">MLYNSLNQMKAKNLDVGKYADGQGLWLFKRNRIFGKWVLRIAINGKRREMGLGPWPDVSIVEARERASEARRKVRDGIDPIEERAKRKRKIERLTISKAIESCFVARQAELKNEGHAGRWMSPLNTHVLPKYSNLAIEDVDQHILKEMLEPIWHKKAETASKTLNRLNLTLQHAAALGLDVDLQATMKARALLGKQRHTVTHIPSMPYQDMPKFYKWLSGKSLSATLALQYLILTATRTSEVRFATKDEIEGDVWTLPADRTKTRKERRIPLTNEALKVLNIAKTGNSFSYLFRSPQGKPLSDAAMATFMKREGYDARPHGFRATFRTWVEDQTDTPIEVKESALGHAVDVGVVGAYQRSDRLAKRRVLMEQWAIFLCGC</sequence>
<dbReference type="InterPro" id="IPR010998">
    <property type="entry name" value="Integrase_recombinase_N"/>
</dbReference>
<dbReference type="Gene3D" id="3.30.160.390">
    <property type="entry name" value="Integrase, DNA-binding domain"/>
    <property type="match status" value="1"/>
</dbReference>
<keyword evidence="3" id="KW-0238">DNA-binding</keyword>
<feature type="domain" description="Tyr recombinase" evidence="5">
    <location>
        <begin position="201"/>
        <end position="370"/>
    </location>
</feature>
<dbReference type="SUPFAM" id="SSF56349">
    <property type="entry name" value="DNA breaking-rejoining enzymes"/>
    <property type="match status" value="1"/>
</dbReference>
<dbReference type="InterPro" id="IPR038488">
    <property type="entry name" value="Integrase_DNA-bd_sf"/>
</dbReference>
<evidence type="ECO:0000256" key="4">
    <source>
        <dbReference type="ARBA" id="ARBA00023172"/>
    </source>
</evidence>
<dbReference type="GO" id="GO:0015074">
    <property type="term" value="P:DNA integration"/>
    <property type="evidence" value="ECO:0007669"/>
    <property type="project" value="UniProtKB-KW"/>
</dbReference>
<dbReference type="Pfam" id="PF00589">
    <property type="entry name" value="Phage_integrase"/>
    <property type="match status" value="1"/>
</dbReference>
<dbReference type="Pfam" id="PF22022">
    <property type="entry name" value="Phage_int_M"/>
    <property type="match status" value="1"/>
</dbReference>
<evidence type="ECO:0000313" key="7">
    <source>
        <dbReference type="Proteomes" id="UP000193224"/>
    </source>
</evidence>
<comment type="similarity">
    <text evidence="1">Belongs to the 'phage' integrase family.</text>
</comment>
<reference evidence="6 7" key="1">
    <citation type="submission" date="2017-03" db="EMBL/GenBank/DDBJ databases">
        <authorList>
            <person name="Afonso C.L."/>
            <person name="Miller P.J."/>
            <person name="Scott M.A."/>
            <person name="Spackman E."/>
            <person name="Goraichik I."/>
            <person name="Dimitrov K.M."/>
            <person name="Suarez D.L."/>
            <person name="Swayne D.E."/>
        </authorList>
    </citation>
    <scope>NUCLEOTIDE SEQUENCE [LARGE SCALE GENOMIC DNA]</scope>
    <source>
        <strain evidence="6 7">CECT 7745</strain>
    </source>
</reference>
<organism evidence="6 7">
    <name type="scientific">Roseovarius aestuarii</name>
    <dbReference type="NCBI Taxonomy" id="475083"/>
    <lineage>
        <taxon>Bacteria</taxon>
        <taxon>Pseudomonadati</taxon>
        <taxon>Pseudomonadota</taxon>
        <taxon>Alphaproteobacteria</taxon>
        <taxon>Rhodobacterales</taxon>
        <taxon>Roseobacteraceae</taxon>
        <taxon>Roseovarius</taxon>
    </lineage>
</organism>
<dbReference type="CDD" id="cd00801">
    <property type="entry name" value="INT_P4_C"/>
    <property type="match status" value="1"/>
</dbReference>
<dbReference type="InterPro" id="IPR053876">
    <property type="entry name" value="Phage_int_M"/>
</dbReference>
<name>A0A1X7BQC1_9RHOB</name>
<proteinExistence type="inferred from homology"/>
<dbReference type="PROSITE" id="PS51898">
    <property type="entry name" value="TYR_RECOMBINASE"/>
    <property type="match status" value="1"/>
</dbReference>
<dbReference type="RefSeq" id="WP_244900040.1">
    <property type="nucleotide sequence ID" value="NZ_FWXB01000004.1"/>
</dbReference>
<dbReference type="PANTHER" id="PTHR30629">
    <property type="entry name" value="PROPHAGE INTEGRASE"/>
    <property type="match status" value="1"/>
</dbReference>
<dbReference type="GO" id="GO:0003677">
    <property type="term" value="F:DNA binding"/>
    <property type="evidence" value="ECO:0007669"/>
    <property type="project" value="UniProtKB-KW"/>
</dbReference>
<evidence type="ECO:0000313" key="6">
    <source>
        <dbReference type="EMBL" id="SMC11795.1"/>
    </source>
</evidence>
<dbReference type="AlphaFoldDB" id="A0A1X7BQC1"/>
<dbReference type="EMBL" id="FWXB01000004">
    <property type="protein sequence ID" value="SMC11795.1"/>
    <property type="molecule type" value="Genomic_DNA"/>
</dbReference>
<dbReference type="InterPro" id="IPR050808">
    <property type="entry name" value="Phage_Integrase"/>
</dbReference>
<dbReference type="InterPro" id="IPR025166">
    <property type="entry name" value="Integrase_DNA_bind_dom"/>
</dbReference>
<dbReference type="Pfam" id="PF13356">
    <property type="entry name" value="Arm-DNA-bind_3"/>
    <property type="match status" value="1"/>
</dbReference>